<evidence type="ECO:0000313" key="3">
    <source>
        <dbReference type="Proteomes" id="UP000012118"/>
    </source>
</evidence>
<dbReference type="RefSeq" id="WP_004504204.1">
    <property type="nucleotide sequence ID" value="NZ_AHNU02000082.1"/>
</dbReference>
<gene>
    <name evidence="2" type="ORF">LEP1GSC108_1555</name>
</gene>
<evidence type="ECO:0000313" key="2">
    <source>
        <dbReference type="EMBL" id="EMN88313.1"/>
    </source>
</evidence>
<organism evidence="2 3">
    <name type="scientific">Leptospira weilii str. UI 13098</name>
    <dbReference type="NCBI Taxonomy" id="1088542"/>
    <lineage>
        <taxon>Bacteria</taxon>
        <taxon>Pseudomonadati</taxon>
        <taxon>Spirochaetota</taxon>
        <taxon>Spirochaetia</taxon>
        <taxon>Leptospirales</taxon>
        <taxon>Leptospiraceae</taxon>
        <taxon>Leptospira</taxon>
    </lineage>
</organism>
<dbReference type="Pfam" id="PF13340">
    <property type="entry name" value="DUF4096"/>
    <property type="match status" value="1"/>
</dbReference>
<sequence length="79" mass="9050">MDLSNDQWKILEPLIIEPNVREDGKGRPRMDARSILNGILWILRTGAQWKELAGSLSSISNNARITSYNVCYTKLFQNE</sequence>
<dbReference type="InterPro" id="IPR025161">
    <property type="entry name" value="IS402-like_dom"/>
</dbReference>
<name>M6Q6I4_9LEPT</name>
<dbReference type="AlphaFoldDB" id="M6Q6I4"/>
<dbReference type="Proteomes" id="UP000012118">
    <property type="component" value="Unassembled WGS sequence"/>
</dbReference>
<accession>M6Q6I4</accession>
<dbReference type="EMBL" id="AHNU02000082">
    <property type="protein sequence ID" value="EMN88313.1"/>
    <property type="molecule type" value="Genomic_DNA"/>
</dbReference>
<comment type="caution">
    <text evidence="2">The sequence shown here is derived from an EMBL/GenBank/DDBJ whole genome shotgun (WGS) entry which is preliminary data.</text>
</comment>
<protein>
    <recommendedName>
        <fullName evidence="1">Insertion element IS402-like domain-containing protein</fullName>
    </recommendedName>
</protein>
<proteinExistence type="predicted"/>
<feature type="domain" description="Insertion element IS402-like" evidence="1">
    <location>
        <begin position="3"/>
        <end position="58"/>
    </location>
</feature>
<evidence type="ECO:0000259" key="1">
    <source>
        <dbReference type="Pfam" id="PF13340"/>
    </source>
</evidence>
<keyword evidence="3" id="KW-1185">Reference proteome</keyword>
<reference evidence="2 3" key="1">
    <citation type="submission" date="2013-01" db="EMBL/GenBank/DDBJ databases">
        <authorList>
            <person name="Harkins D.M."/>
            <person name="Durkin A.S."/>
            <person name="Brinkac L.M."/>
            <person name="Haft D.H."/>
            <person name="Selengut J.D."/>
            <person name="Sanka R."/>
            <person name="DePew J."/>
            <person name="Purushe J."/>
            <person name="Chanthongthip A."/>
            <person name="Lattana O."/>
            <person name="Phetsouvanh R."/>
            <person name="Newton P.N."/>
            <person name="Vinetz J.M."/>
            <person name="Sutton G.G."/>
            <person name="Nierman W.C."/>
            <person name="Fouts D.E."/>
        </authorList>
    </citation>
    <scope>NUCLEOTIDE SEQUENCE [LARGE SCALE GENOMIC DNA]</scope>
    <source>
        <strain evidence="2 3">UI 13098</strain>
    </source>
</reference>